<proteinExistence type="predicted"/>
<keyword evidence="1" id="KW-1133">Transmembrane helix</keyword>
<feature type="transmembrane region" description="Helical" evidence="1">
    <location>
        <begin position="9"/>
        <end position="29"/>
    </location>
</feature>
<dbReference type="InterPro" id="IPR009936">
    <property type="entry name" value="DUF1468"/>
</dbReference>
<feature type="transmembrane region" description="Helical" evidence="1">
    <location>
        <begin position="126"/>
        <end position="152"/>
    </location>
</feature>
<dbReference type="EMBL" id="UPXP01000036">
    <property type="protein sequence ID" value="VBB41145.1"/>
    <property type="molecule type" value="Genomic_DNA"/>
</dbReference>
<name>A0A652ZZC8_9SPIR</name>
<gene>
    <name evidence="3" type="ORF">TRIP_E70012</name>
</gene>
<dbReference type="AlphaFoldDB" id="A0A652ZZC8"/>
<accession>A0A652ZZC8</accession>
<sequence>MKEKRLPDIVYSLVFMMIGIFSFVIAQGFPEDFIMKLGPDFYPELLSVALIILSLTLFIRTILGKNTSKFIAINIRDKRFQKVIISLGLAILYAMFLKRVGFIPITILFLFAFLLLLNIRKPLTLIAVPIVASFALWFIFQKILTVSLPIGLLSLLGY</sequence>
<feature type="transmembrane region" description="Helical" evidence="1">
    <location>
        <begin position="102"/>
        <end position="119"/>
    </location>
</feature>
<reference evidence="3" key="1">
    <citation type="submission" date="2018-07" db="EMBL/GenBank/DDBJ databases">
        <authorList>
            <consortium name="Genoscope - CEA"/>
            <person name="William W."/>
        </authorList>
    </citation>
    <scope>NUCLEOTIDE SEQUENCE</scope>
    <source>
        <strain evidence="3">IK1</strain>
    </source>
</reference>
<evidence type="ECO:0000259" key="2">
    <source>
        <dbReference type="Pfam" id="PF07331"/>
    </source>
</evidence>
<protein>
    <recommendedName>
        <fullName evidence="2">DUF1468 domain-containing protein</fullName>
    </recommendedName>
</protein>
<feature type="domain" description="DUF1468" evidence="2">
    <location>
        <begin position="11"/>
        <end position="149"/>
    </location>
</feature>
<keyword evidence="1" id="KW-0812">Transmembrane</keyword>
<feature type="transmembrane region" description="Helical" evidence="1">
    <location>
        <begin position="41"/>
        <end position="59"/>
    </location>
</feature>
<keyword evidence="1" id="KW-0472">Membrane</keyword>
<evidence type="ECO:0000256" key="1">
    <source>
        <dbReference type="SAM" id="Phobius"/>
    </source>
</evidence>
<evidence type="ECO:0000313" key="3">
    <source>
        <dbReference type="EMBL" id="VBB41145.1"/>
    </source>
</evidence>
<organism evidence="3">
    <name type="scientific">uncultured Spirochaetota bacterium</name>
    <dbReference type="NCBI Taxonomy" id="460511"/>
    <lineage>
        <taxon>Bacteria</taxon>
        <taxon>Pseudomonadati</taxon>
        <taxon>Spirochaetota</taxon>
        <taxon>environmental samples</taxon>
    </lineage>
</organism>
<dbReference type="Pfam" id="PF07331">
    <property type="entry name" value="TctB"/>
    <property type="match status" value="1"/>
</dbReference>
<feature type="transmembrane region" description="Helical" evidence="1">
    <location>
        <begin position="80"/>
        <end position="96"/>
    </location>
</feature>